<reference evidence="1 2" key="1">
    <citation type="submission" date="2019-06" db="EMBL/GenBank/DDBJ databases">
        <title>A distant relative of Phikzvirus genus phages from a therapeutic phage collection.</title>
        <authorList>
            <person name="Hejnowicz M.S."/>
            <person name="Dabrowski K."/>
            <person name="Gawor J."/>
            <person name="Weber-Dabrowska B."/>
            <person name="Gromadka R."/>
            <person name="Lobocka M.B."/>
        </authorList>
    </citation>
    <scope>NUCLEOTIDE SEQUENCE [LARGE SCALE GENOMIC DNA]</scope>
</reference>
<protein>
    <submittedName>
        <fullName evidence="1">Uncharacterized protein</fullName>
    </submittedName>
</protein>
<sequence length="225" mass="25744">MTIVIWDGKDLLVDRVTTITQSDITGEDGTPQPYYVELDKSKIYLASENKWEAKVWGRAIKAFTMVGDTEHRHCWLNFLETGDDVHSLAETAKNFQHLLTPNAEYILIDEDNVLHVFESTHDMFRSNYYSTPARKPIIFGCAVAVELLNNVFTSAENKLSPLECMVLAQAHYPVLGRRFDHWNAESNILTRDNDLSDRARHWVASRAVKKISVNSKPRPVNIVNR</sequence>
<dbReference type="RefSeq" id="YP_010661108.1">
    <property type="nucleotide sequence ID" value="NC_070882.1"/>
</dbReference>
<name>A0A5C1K7J7_9CAUD</name>
<proteinExistence type="predicted"/>
<evidence type="ECO:0000313" key="2">
    <source>
        <dbReference type="Proteomes" id="UP000322144"/>
    </source>
</evidence>
<keyword evidence="2" id="KW-1185">Reference proteome</keyword>
<evidence type="ECO:0000313" key="1">
    <source>
        <dbReference type="EMBL" id="QEM42097.1"/>
    </source>
</evidence>
<dbReference type="KEGG" id="vg:77937118"/>
<organism evidence="1 2">
    <name type="scientific">Pseudomonas phage vB_PaeM_PS119XW</name>
    <dbReference type="NCBI Taxonomy" id="2601632"/>
    <lineage>
        <taxon>Viruses</taxon>
        <taxon>Duplodnaviria</taxon>
        <taxon>Heunggongvirae</taxon>
        <taxon>Uroviricota</taxon>
        <taxon>Caudoviricetes</taxon>
        <taxon>Chimalliviridae</taxon>
        <taxon>Pawinskivirus</taxon>
        <taxon>Pawinskivirus PS119XW</taxon>
    </lineage>
</organism>
<dbReference type="EMBL" id="MN103543">
    <property type="protein sequence ID" value="QEM42097.1"/>
    <property type="molecule type" value="Genomic_DNA"/>
</dbReference>
<accession>A0A5C1K7J7</accession>
<dbReference type="GeneID" id="77937118"/>
<dbReference type="Proteomes" id="UP000322144">
    <property type="component" value="Segment"/>
</dbReference>